<reference evidence="10 11" key="1">
    <citation type="submission" date="2024-04" db="EMBL/GenBank/DDBJ databases">
        <title>Human intestinal bacterial collection.</title>
        <authorList>
            <person name="Pauvert C."/>
            <person name="Hitch T.C.A."/>
            <person name="Clavel T."/>
        </authorList>
    </citation>
    <scope>NUCLEOTIDE SEQUENCE [LARGE SCALE GENOMIC DNA]</scope>
    <source>
        <strain evidence="10 11">CLA-KB-H42</strain>
    </source>
</reference>
<accession>A0ABV1JDL4</accession>
<feature type="transmembrane region" description="Helical" evidence="7">
    <location>
        <begin position="101"/>
        <end position="127"/>
    </location>
</feature>
<feature type="transmembrane region" description="Helical" evidence="7">
    <location>
        <begin position="257"/>
        <end position="286"/>
    </location>
</feature>
<dbReference type="InterPro" id="IPR000515">
    <property type="entry name" value="MetI-like"/>
</dbReference>
<protein>
    <submittedName>
        <fullName evidence="10">Carbohydrate ABC transporter permease</fullName>
    </submittedName>
</protein>
<evidence type="ECO:0000313" key="10">
    <source>
        <dbReference type="EMBL" id="MEQ3363180.1"/>
    </source>
</evidence>
<dbReference type="Proteomes" id="UP001487305">
    <property type="component" value="Unassembled WGS sequence"/>
</dbReference>
<evidence type="ECO:0000256" key="3">
    <source>
        <dbReference type="ARBA" id="ARBA00022475"/>
    </source>
</evidence>
<evidence type="ECO:0000256" key="7">
    <source>
        <dbReference type="RuleBase" id="RU363032"/>
    </source>
</evidence>
<evidence type="ECO:0000313" key="11">
    <source>
        <dbReference type="Proteomes" id="UP001487305"/>
    </source>
</evidence>
<comment type="similarity">
    <text evidence="7">Belongs to the binding-protein-dependent transport system permease family.</text>
</comment>
<evidence type="ECO:0000256" key="6">
    <source>
        <dbReference type="ARBA" id="ARBA00023136"/>
    </source>
</evidence>
<sequence>MSSARKEATPKPTGEPWKNPGRARVRGMLFLLAMAALGFCALLPLAMLALGSLMSASELASTLGGVIEGGSGFAEAPLLPLAPTPESYVAVLVDTPGYHVLFWNSAVITACVLAGQLAVATPAAWALARFGFRGRDALFFLYVLLMMLPFQATMLPNYLMLNALGINDTLAAVILPGAFSAFPVFIMRHFFATIPNSLIESARLDGASEFAIFLKIGVPLGAPGIFASLVLGFFEYWNLVEQPLAFLRDQTLWPLSLFQPAIASESIGLVFASTVIASIPAVLVFATGREYLEQGIAATTRKDR</sequence>
<keyword evidence="11" id="KW-1185">Reference proteome</keyword>
<name>A0ABV1JDL4_9ACTN</name>
<dbReference type="InterPro" id="IPR035906">
    <property type="entry name" value="MetI-like_sf"/>
</dbReference>
<evidence type="ECO:0000259" key="9">
    <source>
        <dbReference type="PROSITE" id="PS50928"/>
    </source>
</evidence>
<proteinExistence type="inferred from homology"/>
<feature type="region of interest" description="Disordered" evidence="8">
    <location>
        <begin position="1"/>
        <end position="20"/>
    </location>
</feature>
<dbReference type="RefSeq" id="WP_349227539.1">
    <property type="nucleotide sequence ID" value="NZ_JBBNOP010000007.1"/>
</dbReference>
<dbReference type="Gene3D" id="1.10.3720.10">
    <property type="entry name" value="MetI-like"/>
    <property type="match status" value="1"/>
</dbReference>
<gene>
    <name evidence="10" type="ORF">AAA083_09360</name>
</gene>
<evidence type="ECO:0000256" key="5">
    <source>
        <dbReference type="ARBA" id="ARBA00022989"/>
    </source>
</evidence>
<comment type="caution">
    <text evidence="10">The sequence shown here is derived from an EMBL/GenBank/DDBJ whole genome shotgun (WGS) entry which is preliminary data.</text>
</comment>
<feature type="transmembrane region" description="Helical" evidence="7">
    <location>
        <begin position="28"/>
        <end position="50"/>
    </location>
</feature>
<feature type="transmembrane region" description="Helical" evidence="7">
    <location>
        <begin position="212"/>
        <end position="237"/>
    </location>
</feature>
<comment type="subcellular location">
    <subcellularLocation>
        <location evidence="1 7">Cell membrane</location>
        <topology evidence="1 7">Multi-pass membrane protein</topology>
    </subcellularLocation>
</comment>
<keyword evidence="6 7" id="KW-0472">Membrane</keyword>
<dbReference type="PANTHER" id="PTHR43744:SF12">
    <property type="entry name" value="ABC TRANSPORTER PERMEASE PROTEIN MG189-RELATED"/>
    <property type="match status" value="1"/>
</dbReference>
<evidence type="ECO:0000256" key="4">
    <source>
        <dbReference type="ARBA" id="ARBA00022692"/>
    </source>
</evidence>
<dbReference type="EMBL" id="JBBNOP010000007">
    <property type="protein sequence ID" value="MEQ3363180.1"/>
    <property type="molecule type" value="Genomic_DNA"/>
</dbReference>
<keyword evidence="2 7" id="KW-0813">Transport</keyword>
<keyword evidence="3" id="KW-1003">Cell membrane</keyword>
<evidence type="ECO:0000256" key="2">
    <source>
        <dbReference type="ARBA" id="ARBA00022448"/>
    </source>
</evidence>
<feature type="transmembrane region" description="Helical" evidence="7">
    <location>
        <begin position="139"/>
        <end position="158"/>
    </location>
</feature>
<dbReference type="PANTHER" id="PTHR43744">
    <property type="entry name" value="ABC TRANSPORTER PERMEASE PROTEIN MG189-RELATED-RELATED"/>
    <property type="match status" value="1"/>
</dbReference>
<evidence type="ECO:0000256" key="1">
    <source>
        <dbReference type="ARBA" id="ARBA00004651"/>
    </source>
</evidence>
<dbReference type="SUPFAM" id="SSF161098">
    <property type="entry name" value="MetI-like"/>
    <property type="match status" value="1"/>
</dbReference>
<dbReference type="PROSITE" id="PS50928">
    <property type="entry name" value="ABC_TM1"/>
    <property type="match status" value="1"/>
</dbReference>
<evidence type="ECO:0000256" key="8">
    <source>
        <dbReference type="SAM" id="MobiDB-lite"/>
    </source>
</evidence>
<feature type="transmembrane region" description="Helical" evidence="7">
    <location>
        <begin position="170"/>
        <end position="191"/>
    </location>
</feature>
<organism evidence="10 11">
    <name type="scientific">Raoultibacter massiliensis</name>
    <dbReference type="NCBI Taxonomy" id="1852371"/>
    <lineage>
        <taxon>Bacteria</taxon>
        <taxon>Bacillati</taxon>
        <taxon>Actinomycetota</taxon>
        <taxon>Coriobacteriia</taxon>
        <taxon>Eggerthellales</taxon>
        <taxon>Eggerthellaceae</taxon>
        <taxon>Raoultibacter</taxon>
    </lineage>
</organism>
<keyword evidence="4 7" id="KW-0812">Transmembrane</keyword>
<feature type="domain" description="ABC transmembrane type-1" evidence="9">
    <location>
        <begin position="102"/>
        <end position="288"/>
    </location>
</feature>
<keyword evidence="5 7" id="KW-1133">Transmembrane helix</keyword>
<dbReference type="Pfam" id="PF00528">
    <property type="entry name" value="BPD_transp_1"/>
    <property type="match status" value="1"/>
</dbReference>
<dbReference type="CDD" id="cd06261">
    <property type="entry name" value="TM_PBP2"/>
    <property type="match status" value="1"/>
</dbReference>